<feature type="transmembrane region" description="Helical" evidence="4">
    <location>
        <begin position="20"/>
        <end position="44"/>
    </location>
</feature>
<dbReference type="SUPFAM" id="SSF50249">
    <property type="entry name" value="Nucleic acid-binding proteins"/>
    <property type="match status" value="1"/>
</dbReference>
<keyword evidence="4" id="KW-1133">Transmembrane helix</keyword>
<gene>
    <name evidence="5" type="primary">rpsQ</name>
    <name evidence="5" type="ORF">EYH24_04525</name>
</gene>
<dbReference type="GO" id="GO:1990904">
    <property type="term" value="C:ribonucleoprotein complex"/>
    <property type="evidence" value="ECO:0007669"/>
    <property type="project" value="UniProtKB-KW"/>
</dbReference>
<evidence type="ECO:0000256" key="3">
    <source>
        <dbReference type="ARBA" id="ARBA00023274"/>
    </source>
</evidence>
<dbReference type="AlphaFoldDB" id="A0A833E464"/>
<dbReference type="Pfam" id="PF00366">
    <property type="entry name" value="Ribosomal_S17"/>
    <property type="match status" value="1"/>
</dbReference>
<dbReference type="InterPro" id="IPR000266">
    <property type="entry name" value="Ribosomal_uS17"/>
</dbReference>
<accession>A0A833E464</accession>
<dbReference type="Proteomes" id="UP000653692">
    <property type="component" value="Unassembled WGS sequence"/>
</dbReference>
<evidence type="ECO:0000256" key="2">
    <source>
        <dbReference type="ARBA" id="ARBA00022980"/>
    </source>
</evidence>
<keyword evidence="4" id="KW-0472">Membrane</keyword>
<evidence type="ECO:0000313" key="6">
    <source>
        <dbReference type="Proteomes" id="UP000653692"/>
    </source>
</evidence>
<dbReference type="Gene3D" id="2.40.50.140">
    <property type="entry name" value="Nucleic acid-binding proteins"/>
    <property type="match status" value="1"/>
</dbReference>
<protein>
    <submittedName>
        <fullName evidence="5">30S ribosomal protein S17</fullName>
    </submittedName>
</protein>
<dbReference type="InterPro" id="IPR012340">
    <property type="entry name" value="NA-bd_OB-fold"/>
</dbReference>
<evidence type="ECO:0000313" key="5">
    <source>
        <dbReference type="EMBL" id="HIP89200.1"/>
    </source>
</evidence>
<sequence length="47" mass="5258">RIGDKVLIAETRPLSKTKNFVVVALMHGGLCACILLFLSSYLSYFLR</sequence>
<organism evidence="5 6">
    <name type="scientific">Thermococcus paralvinellae</name>
    <dbReference type="NCBI Taxonomy" id="582419"/>
    <lineage>
        <taxon>Archaea</taxon>
        <taxon>Methanobacteriati</taxon>
        <taxon>Methanobacteriota</taxon>
        <taxon>Thermococci</taxon>
        <taxon>Thermococcales</taxon>
        <taxon>Thermococcaceae</taxon>
        <taxon>Thermococcus</taxon>
    </lineage>
</organism>
<dbReference type="PROSITE" id="PS00056">
    <property type="entry name" value="RIBOSOMAL_S17"/>
    <property type="match status" value="1"/>
</dbReference>
<name>A0A833E464_9EURY</name>
<comment type="similarity">
    <text evidence="1">Belongs to the universal ribosomal protein uS17 family.</text>
</comment>
<keyword evidence="3" id="KW-0687">Ribonucleoprotein</keyword>
<evidence type="ECO:0000256" key="1">
    <source>
        <dbReference type="ARBA" id="ARBA00010254"/>
    </source>
</evidence>
<reference evidence="5" key="1">
    <citation type="journal article" date="2020" name="ISME J.">
        <title>Gammaproteobacteria mediating utilization of methyl-, sulfur- and petroleum organic compounds in deep ocean hydrothermal plumes.</title>
        <authorList>
            <person name="Zhou Z."/>
            <person name="Liu Y."/>
            <person name="Pan J."/>
            <person name="Cron B.R."/>
            <person name="Toner B.M."/>
            <person name="Anantharaman K."/>
            <person name="Breier J.A."/>
            <person name="Dick G.J."/>
            <person name="Li M."/>
        </authorList>
    </citation>
    <scope>NUCLEOTIDE SEQUENCE</scope>
    <source>
        <strain evidence="5">SZUA-1476</strain>
    </source>
</reference>
<dbReference type="EMBL" id="DQUR01000151">
    <property type="protein sequence ID" value="HIP89200.1"/>
    <property type="molecule type" value="Genomic_DNA"/>
</dbReference>
<dbReference type="InterPro" id="IPR019979">
    <property type="entry name" value="Ribosomal_uS17_CS"/>
</dbReference>
<keyword evidence="4" id="KW-0812">Transmembrane</keyword>
<proteinExistence type="inferred from homology"/>
<comment type="caution">
    <text evidence="5">The sequence shown here is derived from an EMBL/GenBank/DDBJ whole genome shotgun (WGS) entry which is preliminary data.</text>
</comment>
<evidence type="ECO:0000256" key="4">
    <source>
        <dbReference type="SAM" id="Phobius"/>
    </source>
</evidence>
<keyword evidence="2 5" id="KW-0689">Ribosomal protein</keyword>
<dbReference type="GO" id="GO:0005840">
    <property type="term" value="C:ribosome"/>
    <property type="evidence" value="ECO:0007669"/>
    <property type="project" value="UniProtKB-KW"/>
</dbReference>
<dbReference type="GO" id="GO:0003735">
    <property type="term" value="F:structural constituent of ribosome"/>
    <property type="evidence" value="ECO:0007669"/>
    <property type="project" value="InterPro"/>
</dbReference>
<feature type="non-terminal residue" evidence="5">
    <location>
        <position position="1"/>
    </location>
</feature>
<dbReference type="GO" id="GO:0006412">
    <property type="term" value="P:translation"/>
    <property type="evidence" value="ECO:0007669"/>
    <property type="project" value="InterPro"/>
</dbReference>